<dbReference type="AlphaFoldDB" id="A0A1V6QMH3"/>
<gene>
    <name evidence="1" type="ORF">PENANT_c001G01929</name>
</gene>
<dbReference type="Proteomes" id="UP000191672">
    <property type="component" value="Unassembled WGS sequence"/>
</dbReference>
<dbReference type="InterPro" id="IPR032675">
    <property type="entry name" value="LRR_dom_sf"/>
</dbReference>
<dbReference type="Gene3D" id="3.80.10.10">
    <property type="entry name" value="Ribonuclease Inhibitor"/>
    <property type="match status" value="1"/>
</dbReference>
<name>A0A1V6QMH3_9EURO</name>
<accession>A0A1V6QMH3</accession>
<comment type="caution">
    <text evidence="1">The sequence shown here is derived from an EMBL/GenBank/DDBJ whole genome shotgun (WGS) entry which is preliminary data.</text>
</comment>
<evidence type="ECO:0000313" key="1">
    <source>
        <dbReference type="EMBL" id="OQD90419.1"/>
    </source>
</evidence>
<dbReference type="STRING" id="416450.A0A1V6QMH3"/>
<evidence type="ECO:0000313" key="2">
    <source>
        <dbReference type="Proteomes" id="UP000191672"/>
    </source>
</evidence>
<organism evidence="1 2">
    <name type="scientific">Penicillium antarcticum</name>
    <dbReference type="NCBI Taxonomy" id="416450"/>
    <lineage>
        <taxon>Eukaryota</taxon>
        <taxon>Fungi</taxon>
        <taxon>Dikarya</taxon>
        <taxon>Ascomycota</taxon>
        <taxon>Pezizomycotina</taxon>
        <taxon>Eurotiomycetes</taxon>
        <taxon>Eurotiomycetidae</taxon>
        <taxon>Eurotiales</taxon>
        <taxon>Aspergillaceae</taxon>
        <taxon>Penicillium</taxon>
    </lineage>
</organism>
<proteinExistence type="predicted"/>
<keyword evidence="2" id="KW-1185">Reference proteome</keyword>
<dbReference type="SUPFAM" id="SSF52047">
    <property type="entry name" value="RNI-like"/>
    <property type="match status" value="1"/>
</dbReference>
<sequence length="789" mass="90444">MRDIEHMLKLQVTGEFFKWATNGKLASGSTTSFTALNCKYFLPLGVPQSGNTVSMQGDLFKTAQTLIELNRPHYTRDPYTEGGMPAFRIMAALGTTTNRKKFYLLQKAIFGNKQPIDSIKWTTLVQNTAKPEFALKDIKAAIAVKSYSQDDLSSLGRIDRTWHEVALPLVYDTLKIVFDNREHLLKELAKVSEGPQSRLFQLYTRRLDLVCLDGFQFPAPIRAVSESGKPNPRLRYTDYAPVASLNTFLEDYLDRVYDEQTQYNRAVFWFFAEKDWEPLVSLIARLDHLTELNYAIKDMFPPALYHAIRQRHPNCRLNIWMPQSFSREIARCGKFRGINSEAEDPFELDTLQSPNLHALSVSHNLTKHKFHLDAREQSSHFAETFPFLLAAPNLKHLQFEYGGSSKGDLAKLKTQWEKSMQSLKPMPVASLKSLSFGGMFKAYCPWEDVFMSISHLVDLSRLKSLDISVSRAPSLLRNVRSIIPNLQRLFINMHLQERHYDDLEEDDPEMVGLIQEFNPLRFLAVRGLRTYSALHKILIYHGDTLKGLMIQSSSDRRKSPNTDIGYKYPPLNGQQIIEIAKICPNLKELLLPIKRVGGRPEECNVYRALGKFTRLHTLVLETIYDPRSKPEQYTQWLDDSLVREIFRNAATDVNLVKAMWGLVFSNQPARLLRNLRVIPIGQADFAINGGDNGKFENCLLRQLGRSFLLIRSLGDTPNAQEIGKLDPERWQKFLSSLSPHMRPLPFERATRLLRSVWPGMRWNDETFVLSGWESFPLQIDPDGEPQSAT</sequence>
<reference evidence="2" key="1">
    <citation type="journal article" date="2017" name="Nat. Microbiol.">
        <title>Global analysis of biosynthetic gene clusters reveals vast potential of secondary metabolite production in Penicillium species.</title>
        <authorList>
            <person name="Nielsen J.C."/>
            <person name="Grijseels S."/>
            <person name="Prigent S."/>
            <person name="Ji B."/>
            <person name="Dainat J."/>
            <person name="Nielsen K.F."/>
            <person name="Frisvad J.C."/>
            <person name="Workman M."/>
            <person name="Nielsen J."/>
        </authorList>
    </citation>
    <scope>NUCLEOTIDE SEQUENCE [LARGE SCALE GENOMIC DNA]</scope>
    <source>
        <strain evidence="2">IBT 31811</strain>
    </source>
</reference>
<protein>
    <submittedName>
        <fullName evidence="1">Uncharacterized protein</fullName>
    </submittedName>
</protein>
<dbReference type="EMBL" id="MDYN01000001">
    <property type="protein sequence ID" value="OQD90419.1"/>
    <property type="molecule type" value="Genomic_DNA"/>
</dbReference>